<organism evidence="4 5">
    <name type="scientific">Venturia inaequalis</name>
    <name type="common">Apple scab fungus</name>
    <dbReference type="NCBI Taxonomy" id="5025"/>
    <lineage>
        <taxon>Eukaryota</taxon>
        <taxon>Fungi</taxon>
        <taxon>Dikarya</taxon>
        <taxon>Ascomycota</taxon>
        <taxon>Pezizomycotina</taxon>
        <taxon>Dothideomycetes</taxon>
        <taxon>Pleosporomycetidae</taxon>
        <taxon>Venturiales</taxon>
        <taxon>Venturiaceae</taxon>
        <taxon>Venturia</taxon>
    </lineage>
</organism>
<reference evidence="4 5" key="1">
    <citation type="submission" date="2018-12" db="EMBL/GenBank/DDBJ databases">
        <title>Venturia inaequalis Genome Resource.</title>
        <authorList>
            <person name="Lichtner F.J."/>
        </authorList>
    </citation>
    <scope>NUCLEOTIDE SEQUENCE [LARGE SCALE GENOMIC DNA]</scope>
    <source>
        <strain evidence="4 5">120213</strain>
    </source>
</reference>
<dbReference type="PANTHER" id="PTHR24201:SF2">
    <property type="entry name" value="ANKYRIN REPEAT DOMAIN-CONTAINING PROTEIN 42"/>
    <property type="match status" value="1"/>
</dbReference>
<evidence type="ECO:0000313" key="4">
    <source>
        <dbReference type="EMBL" id="KAE9974370.1"/>
    </source>
</evidence>
<feature type="non-terminal residue" evidence="4">
    <location>
        <position position="1"/>
    </location>
</feature>
<keyword evidence="2 3" id="KW-0040">ANK repeat</keyword>
<evidence type="ECO:0008006" key="6">
    <source>
        <dbReference type="Google" id="ProtNLM"/>
    </source>
</evidence>
<comment type="caution">
    <text evidence="4">The sequence shown here is derived from an EMBL/GenBank/DDBJ whole genome shotgun (WGS) entry which is preliminary data.</text>
</comment>
<dbReference type="PROSITE" id="PS50088">
    <property type="entry name" value="ANK_REPEAT"/>
    <property type="match status" value="1"/>
</dbReference>
<dbReference type="InterPro" id="IPR036770">
    <property type="entry name" value="Ankyrin_rpt-contain_sf"/>
</dbReference>
<dbReference type="InterPro" id="IPR002110">
    <property type="entry name" value="Ankyrin_rpt"/>
</dbReference>
<dbReference type="SUPFAM" id="SSF48403">
    <property type="entry name" value="Ankyrin repeat"/>
    <property type="match status" value="1"/>
</dbReference>
<feature type="repeat" description="ANK" evidence="3">
    <location>
        <begin position="21"/>
        <end position="56"/>
    </location>
</feature>
<sequence>MSIVSFLAEEAKVPVDTPDLSGTTTLMWAISTKPYYEPEVADILLKAGGNINRRNRYGCVAAHDAAMVRDYTPAGKKKTCDALRYYVEHGGDMDIACGDGTTPREIAKKIPRHPGLQALLKSAAFTDRTGADVPNATCAGTAIKSARGMNGSCTRRHAPKAFPEKWSRRSARICEVGAIAS</sequence>
<evidence type="ECO:0000256" key="1">
    <source>
        <dbReference type="ARBA" id="ARBA00022737"/>
    </source>
</evidence>
<gene>
    <name evidence="4" type="ORF">EG328_003885</name>
</gene>
<name>A0A8H3URB6_VENIN</name>
<keyword evidence="1" id="KW-0677">Repeat</keyword>
<dbReference type="InterPro" id="IPR050776">
    <property type="entry name" value="Ank_Repeat/CDKN_Inhibitor"/>
</dbReference>
<dbReference type="EMBL" id="WNWS01000220">
    <property type="protein sequence ID" value="KAE9974370.1"/>
    <property type="molecule type" value="Genomic_DNA"/>
</dbReference>
<dbReference type="Gene3D" id="1.25.40.20">
    <property type="entry name" value="Ankyrin repeat-containing domain"/>
    <property type="match status" value="1"/>
</dbReference>
<dbReference type="PANTHER" id="PTHR24201">
    <property type="entry name" value="ANK_REP_REGION DOMAIN-CONTAINING PROTEIN"/>
    <property type="match status" value="1"/>
</dbReference>
<evidence type="ECO:0000313" key="5">
    <source>
        <dbReference type="Proteomes" id="UP000447873"/>
    </source>
</evidence>
<dbReference type="Proteomes" id="UP000447873">
    <property type="component" value="Unassembled WGS sequence"/>
</dbReference>
<protein>
    <recommendedName>
        <fullName evidence="6">Ankyrin repeat protein</fullName>
    </recommendedName>
</protein>
<accession>A0A8H3URB6</accession>
<evidence type="ECO:0000256" key="2">
    <source>
        <dbReference type="ARBA" id="ARBA00023043"/>
    </source>
</evidence>
<evidence type="ECO:0000256" key="3">
    <source>
        <dbReference type="PROSITE-ProRule" id="PRU00023"/>
    </source>
</evidence>
<proteinExistence type="predicted"/>
<dbReference type="GO" id="GO:0005634">
    <property type="term" value="C:nucleus"/>
    <property type="evidence" value="ECO:0007669"/>
    <property type="project" value="TreeGrafter"/>
</dbReference>
<dbReference type="AlphaFoldDB" id="A0A8H3URB6"/>